<evidence type="ECO:0000313" key="2">
    <source>
        <dbReference type="EMBL" id="KAA1040113.1"/>
    </source>
</evidence>
<keyword evidence="1" id="KW-1133">Transmembrane helix</keyword>
<organism evidence="2 3">
    <name type="scientific">Macrococcus equipercicus</name>
    <dbReference type="NCBI Taxonomy" id="69967"/>
    <lineage>
        <taxon>Bacteria</taxon>
        <taxon>Bacillati</taxon>
        <taxon>Bacillota</taxon>
        <taxon>Bacilli</taxon>
        <taxon>Bacillales</taxon>
        <taxon>Staphylococcaceae</taxon>
        <taxon>Macrococcus</taxon>
    </lineage>
</organism>
<gene>
    <name evidence="2" type="ORF">ERX35_003750</name>
</gene>
<keyword evidence="3" id="KW-1185">Reference proteome</keyword>
<sequence length="80" mass="9045">MYRDDAFLLIDAILSLSIITLICAVLIPLLHQMNSTYAVSIKELEDYREFYVYVKSGGAVIEQGGALCRKDSETVCIQRR</sequence>
<comment type="caution">
    <text evidence="2">The sequence shown here is derived from an EMBL/GenBank/DDBJ whole genome shotgun (WGS) entry which is preliminary data.</text>
</comment>
<name>A0ABQ6R9V2_9STAP</name>
<evidence type="ECO:0000256" key="1">
    <source>
        <dbReference type="SAM" id="Phobius"/>
    </source>
</evidence>
<dbReference type="EMBL" id="SCWC02000002">
    <property type="protein sequence ID" value="KAA1040113.1"/>
    <property type="molecule type" value="Genomic_DNA"/>
</dbReference>
<evidence type="ECO:0000313" key="3">
    <source>
        <dbReference type="Proteomes" id="UP000295735"/>
    </source>
</evidence>
<reference evidence="2 3" key="1">
    <citation type="submission" date="2019-09" db="EMBL/GenBank/DDBJ databases">
        <authorList>
            <person name="Mazhar S."/>
            <person name="Altermann E."/>
            <person name="Hill C."/>
            <person name="Mcauliffe O."/>
        </authorList>
    </citation>
    <scope>NUCLEOTIDE SEQUENCE [LARGE SCALE GENOMIC DNA]</scope>
    <source>
        <strain evidence="2 3">ATCC 51831</strain>
    </source>
</reference>
<keyword evidence="1" id="KW-0812">Transmembrane</keyword>
<evidence type="ECO:0008006" key="4">
    <source>
        <dbReference type="Google" id="ProtNLM"/>
    </source>
</evidence>
<protein>
    <recommendedName>
        <fullName evidence="4">Type II secretion system protein</fullName>
    </recommendedName>
</protein>
<feature type="transmembrane region" description="Helical" evidence="1">
    <location>
        <begin position="6"/>
        <end position="30"/>
    </location>
</feature>
<proteinExistence type="predicted"/>
<dbReference type="RefSeq" id="WP_149458578.1">
    <property type="nucleotide sequence ID" value="NZ_SCWC02000002.1"/>
</dbReference>
<dbReference type="Proteomes" id="UP000295735">
    <property type="component" value="Unassembled WGS sequence"/>
</dbReference>
<accession>A0ABQ6R9V2</accession>
<keyword evidence="1" id="KW-0472">Membrane</keyword>